<reference evidence="3 4" key="1">
    <citation type="submission" date="2019-08" db="EMBL/GenBank/DDBJ databases">
        <title>A chromosome-level genome assembly, high-density linkage maps, and genome scans reveal the genomic architecture of hybrid incompatibilities underlying speciation via character displacement in darters (Percidae: Etheostominae).</title>
        <authorList>
            <person name="Moran R.L."/>
            <person name="Catchen J.M."/>
            <person name="Fuller R.C."/>
        </authorList>
    </citation>
    <scope>NUCLEOTIDE SEQUENCE [LARGE SCALE GENOMIC DNA]</scope>
    <source>
        <strain evidence="3">EspeVRDwgs_2016</strain>
        <tissue evidence="3">Muscle</tissue>
    </source>
</reference>
<gene>
    <name evidence="3" type="ORF">FQN60_012873</name>
</gene>
<feature type="compositionally biased region" description="Basic and acidic residues" evidence="1">
    <location>
        <begin position="996"/>
        <end position="1005"/>
    </location>
</feature>
<dbReference type="InterPro" id="IPR037213">
    <property type="entry name" value="Run_dom_sf"/>
</dbReference>
<feature type="region of interest" description="Disordered" evidence="1">
    <location>
        <begin position="996"/>
        <end position="1023"/>
    </location>
</feature>
<feature type="compositionally biased region" description="Polar residues" evidence="1">
    <location>
        <begin position="394"/>
        <end position="413"/>
    </location>
</feature>
<feature type="region of interest" description="Disordered" evidence="1">
    <location>
        <begin position="204"/>
        <end position="291"/>
    </location>
</feature>
<feature type="compositionally biased region" description="Basic and acidic residues" evidence="1">
    <location>
        <begin position="1173"/>
        <end position="1185"/>
    </location>
</feature>
<dbReference type="GO" id="GO:0005769">
    <property type="term" value="C:early endosome"/>
    <property type="evidence" value="ECO:0007669"/>
    <property type="project" value="TreeGrafter"/>
</dbReference>
<dbReference type="EMBL" id="VOFY01000009">
    <property type="protein sequence ID" value="KAA8589508.1"/>
    <property type="molecule type" value="Genomic_DNA"/>
</dbReference>
<feature type="region of interest" description="Disordered" evidence="1">
    <location>
        <begin position="327"/>
        <end position="367"/>
    </location>
</feature>
<feature type="domain" description="Rubicon Homology" evidence="2">
    <location>
        <begin position="661"/>
        <end position="830"/>
    </location>
</feature>
<dbReference type="GO" id="GO:1901097">
    <property type="term" value="P:negative regulation of autophagosome maturation"/>
    <property type="evidence" value="ECO:0007669"/>
    <property type="project" value="TreeGrafter"/>
</dbReference>
<feature type="region of interest" description="Disordered" evidence="1">
    <location>
        <begin position="1042"/>
        <end position="1203"/>
    </location>
</feature>
<evidence type="ECO:0000313" key="4">
    <source>
        <dbReference type="Proteomes" id="UP000327493"/>
    </source>
</evidence>
<sequence length="1203" mass="132736">MEDMEISAEGEAEERRKEHWKLLSSLKTTVEGLVSTNNPNVWSRYGGLQRLHKDMNNILSHRLKNEQFSHLEPVLSSGMQSAGESYKAERWLLHSLQVHMLSAQLRPLLRHLGHTHDAFLLSEPHVTAMFQCLEAVEQNNPKLLAQVDTVGLSPLKGPLCLGLLKSQSLCVLPGVGGAWRNADSAPRRESLNRRLTTSNCSLQEAVATSNNSGNTTGIGSQNGKSTNTTSAASRSGAPWICVAQPGESERGVTPNPGPVASSFTESPLSTTFQPEAGDSGEGEYDDGPEYLAIGNLGQRSRCDSRSSTHSSEQGVPLEQSLQHLAPNPNLTLARPPPRCSSFSEGQRGPERGSRAHTRSFSDTGINQKLKNESAVDDCCIKNYSPFSPQREDASTPSSLYMESHGSQYSSSATDGMFRKPSEGQSLISYLSEQDFGSCADLEKENAHFSISESLIAAIELMKYNLRRQEEEGEEDGDSDCEIQQLKQKIRLRRQLIRRNRLPPCANYQHLFHSTDSGCSRRSSQDSCEGLSDSGSAEEVEECELRDGCEGQSLLAVSQNGLSLSLASLFSDADIKRRISSSSRSFLSSESISPSFLLSNSAESVAMGLLRQFEGMQLPAASELDWLVPEHDAPQKLLPIPDSLPISPDDGEHADIYKLRIRCCHENAQAVVPGRVLRKWDFSKYYVSNFARDLLSKITGDPLFNPSDINSGLYKKIKALETVRILRVQLFHMKNLFKTCRFAKEVLDQFDSLPGHLTEDLHLFSLSDLTAVRNGELAPRMKELLKLGTLHVAGCVLCQAKGFVCEFCGNDKDIIFPFQLNKCQRCEGEPSLLVAGLGGLIALRPFPLTWKNWKIPKPRRLARALSKDRREGEGGEEGLELGEDQGVKIGMQEERGDITGERQGRGETYQAFAPGKLVKAFSMSKGNKDKQEMTGGTEPGKGQDIKCEVGEERGNGQHGVEYIKKIAKSKERENVHAQREKVNLLKVLHIDRLKKNISKGDRRGGDSETYSSNESLDVGQETKGRWKVSGLASLAKGFSKSELEFEGKTEVKEEQSKERETGFEEEGKASRQAEEIDDISDKSQTEAAEREKSGAEGVEKSTLMNLLKPHQLSAAPSRGKSKAEENRSKESDGNGEMRTGKEGQHEPAFITRTNWRGRKTREARRENRGRKIRGGTEKEGEAEGGRSAEANDVDYCTERGGGQD</sequence>
<dbReference type="GO" id="GO:0006914">
    <property type="term" value="P:autophagy"/>
    <property type="evidence" value="ECO:0007669"/>
    <property type="project" value="UniProtKB-KW"/>
</dbReference>
<name>A0A5J5D486_9PERO</name>
<feature type="compositionally biased region" description="Basic and acidic residues" evidence="1">
    <location>
        <begin position="1120"/>
        <end position="1131"/>
    </location>
</feature>
<protein>
    <recommendedName>
        <fullName evidence="2">Rubicon Homology domain-containing protein</fullName>
    </recommendedName>
</protein>
<feature type="compositionally biased region" description="Basic and acidic residues" evidence="1">
    <location>
        <begin position="1042"/>
        <end position="1098"/>
    </location>
</feature>
<feature type="compositionally biased region" description="Acidic residues" evidence="1">
    <location>
        <begin position="278"/>
        <end position="288"/>
    </location>
</feature>
<proteinExistence type="predicted"/>
<evidence type="ECO:0000313" key="3">
    <source>
        <dbReference type="EMBL" id="KAA8589508.1"/>
    </source>
</evidence>
<feature type="compositionally biased region" description="Basic residues" evidence="1">
    <location>
        <begin position="1154"/>
        <end position="1172"/>
    </location>
</feature>
<dbReference type="GO" id="GO:0005770">
    <property type="term" value="C:late endosome"/>
    <property type="evidence" value="ECO:0007669"/>
    <property type="project" value="TreeGrafter"/>
</dbReference>
<evidence type="ECO:0000259" key="2">
    <source>
        <dbReference type="SMART" id="SM01175"/>
    </source>
</evidence>
<dbReference type="GO" id="GO:1901981">
    <property type="term" value="F:phosphatidylinositol phosphate binding"/>
    <property type="evidence" value="ECO:0007669"/>
    <property type="project" value="TreeGrafter"/>
</dbReference>
<dbReference type="GO" id="GO:0045806">
    <property type="term" value="P:negative regulation of endocytosis"/>
    <property type="evidence" value="ECO:0007669"/>
    <property type="project" value="TreeGrafter"/>
</dbReference>
<feature type="compositionally biased region" description="Polar residues" evidence="1">
    <location>
        <begin position="204"/>
        <end position="233"/>
    </location>
</feature>
<feature type="compositionally biased region" description="Polar residues" evidence="1">
    <location>
        <begin position="358"/>
        <end position="367"/>
    </location>
</feature>
<accession>A0A5J5D486</accession>
<dbReference type="CDD" id="cd17686">
    <property type="entry name" value="RUN_RUBCN"/>
    <property type="match status" value="1"/>
</dbReference>
<dbReference type="SMART" id="SM01175">
    <property type="entry name" value="DUF4206"/>
    <property type="match status" value="1"/>
</dbReference>
<evidence type="ECO:0000256" key="1">
    <source>
        <dbReference type="SAM" id="MobiDB-lite"/>
    </source>
</evidence>
<keyword evidence="4" id="KW-1185">Reference proteome</keyword>
<feature type="region of interest" description="Disordered" evidence="1">
    <location>
        <begin position="385"/>
        <end position="419"/>
    </location>
</feature>
<dbReference type="InterPro" id="IPR025258">
    <property type="entry name" value="RH_dom"/>
</dbReference>
<dbReference type="SUPFAM" id="SSF140741">
    <property type="entry name" value="RUN domain-like"/>
    <property type="match status" value="1"/>
</dbReference>
<dbReference type="PANTHER" id="PTHR45971:SF3">
    <property type="entry name" value="RUN DOMAIN BECLIN-1-INTERACTING AND CYSTEINE-RICH DOMAIN-CONTAINING PROTEIN"/>
    <property type="match status" value="1"/>
</dbReference>
<dbReference type="PANTHER" id="PTHR45971">
    <property type="entry name" value="PHOX (PX) DOMAIN-CONTAINING PROTEIN"/>
    <property type="match status" value="1"/>
</dbReference>
<feature type="compositionally biased region" description="Polar residues" evidence="1">
    <location>
        <begin position="261"/>
        <end position="273"/>
    </location>
</feature>
<dbReference type="Proteomes" id="UP000327493">
    <property type="component" value="Chromosome 9"/>
</dbReference>
<organism evidence="3 4">
    <name type="scientific">Etheostoma spectabile</name>
    <name type="common">orangethroat darter</name>
    <dbReference type="NCBI Taxonomy" id="54343"/>
    <lineage>
        <taxon>Eukaryota</taxon>
        <taxon>Metazoa</taxon>
        <taxon>Chordata</taxon>
        <taxon>Craniata</taxon>
        <taxon>Vertebrata</taxon>
        <taxon>Euteleostomi</taxon>
        <taxon>Actinopterygii</taxon>
        <taxon>Neopterygii</taxon>
        <taxon>Teleostei</taxon>
        <taxon>Neoteleostei</taxon>
        <taxon>Acanthomorphata</taxon>
        <taxon>Eupercaria</taxon>
        <taxon>Perciformes</taxon>
        <taxon>Percoidei</taxon>
        <taxon>Percidae</taxon>
        <taxon>Etheostomatinae</taxon>
        <taxon>Etheostoma</taxon>
    </lineage>
</organism>
<comment type="caution">
    <text evidence="3">The sequence shown here is derived from an EMBL/GenBank/DDBJ whole genome shotgun (WGS) entry which is preliminary data.</text>
</comment>
<dbReference type="InterPro" id="IPR052428">
    <property type="entry name" value="Autophagy_HostDef_Reg"/>
</dbReference>
<dbReference type="AlphaFoldDB" id="A0A5J5D486"/>
<dbReference type="Pfam" id="PF13901">
    <property type="entry name" value="RH_dom"/>
    <property type="match status" value="1"/>
</dbReference>
<feature type="region of interest" description="Disordered" evidence="1">
    <location>
        <begin position="924"/>
        <end position="943"/>
    </location>
</feature>